<dbReference type="Proteomes" id="UP001153292">
    <property type="component" value="Chromosome 4"/>
</dbReference>
<evidence type="ECO:0000313" key="2">
    <source>
        <dbReference type="EMBL" id="CAH0405393.1"/>
    </source>
</evidence>
<accession>A0ABN8B799</accession>
<organism evidence="2 3">
    <name type="scientific">Chilo suppressalis</name>
    <name type="common">Asiatic rice borer moth</name>
    <dbReference type="NCBI Taxonomy" id="168631"/>
    <lineage>
        <taxon>Eukaryota</taxon>
        <taxon>Metazoa</taxon>
        <taxon>Ecdysozoa</taxon>
        <taxon>Arthropoda</taxon>
        <taxon>Hexapoda</taxon>
        <taxon>Insecta</taxon>
        <taxon>Pterygota</taxon>
        <taxon>Neoptera</taxon>
        <taxon>Endopterygota</taxon>
        <taxon>Lepidoptera</taxon>
        <taxon>Glossata</taxon>
        <taxon>Ditrysia</taxon>
        <taxon>Pyraloidea</taxon>
        <taxon>Crambidae</taxon>
        <taxon>Crambinae</taxon>
        <taxon>Chilo</taxon>
    </lineage>
</organism>
<proteinExistence type="predicted"/>
<reference evidence="2" key="1">
    <citation type="submission" date="2021-12" db="EMBL/GenBank/DDBJ databases">
        <authorList>
            <person name="King R."/>
        </authorList>
    </citation>
    <scope>NUCLEOTIDE SEQUENCE</scope>
</reference>
<name>A0ABN8B799_CHISP</name>
<sequence length="226" mass="26151">MITAKQEIYTHVSLNVFLYNLPAYLVRLVRLRNGPTLEDALKIVLKEQNFQTVYDYKNRNIEFGNLRYNNNYQYNNQRQPIFSAPNRPHNSNFSHNFNNRPQYNNSQNNNDDSNFRTPNNNFTPNSFMQSRNSFRSNITRPSQWQQPAFNRSTQNQQFADNAPRNTSSPYVGSGSNTDVTMRTASSRRINFIDSEFVNNDEPVSGSSGEPDIAENFCVRASPIEKP</sequence>
<evidence type="ECO:0000313" key="3">
    <source>
        <dbReference type="Proteomes" id="UP001153292"/>
    </source>
</evidence>
<dbReference type="EMBL" id="OU963897">
    <property type="protein sequence ID" value="CAH0405393.1"/>
    <property type="molecule type" value="Genomic_DNA"/>
</dbReference>
<feature type="compositionally biased region" description="Low complexity" evidence="1">
    <location>
        <begin position="78"/>
        <end position="126"/>
    </location>
</feature>
<keyword evidence="3" id="KW-1185">Reference proteome</keyword>
<gene>
    <name evidence="2" type="ORF">CHILSU_LOCUS8757</name>
</gene>
<protein>
    <submittedName>
        <fullName evidence="2">Uncharacterized protein</fullName>
    </submittedName>
</protein>
<feature type="region of interest" description="Disordered" evidence="1">
    <location>
        <begin position="200"/>
        <end position="226"/>
    </location>
</feature>
<feature type="region of interest" description="Disordered" evidence="1">
    <location>
        <begin position="78"/>
        <end position="178"/>
    </location>
</feature>
<evidence type="ECO:0000256" key="1">
    <source>
        <dbReference type="SAM" id="MobiDB-lite"/>
    </source>
</evidence>
<feature type="compositionally biased region" description="Polar residues" evidence="1">
    <location>
        <begin position="127"/>
        <end position="178"/>
    </location>
</feature>